<dbReference type="RefSeq" id="WP_051111130.1">
    <property type="nucleotide sequence ID" value="NZ_QRCM01000001.1"/>
</dbReference>
<dbReference type="PANTHER" id="PTHR47992">
    <property type="entry name" value="PROTEIN PHOSPHATASE"/>
    <property type="match status" value="1"/>
</dbReference>
<organism evidence="2 3">
    <name type="scientific">Rhodococcus rhodnii</name>
    <dbReference type="NCBI Taxonomy" id="38312"/>
    <lineage>
        <taxon>Bacteria</taxon>
        <taxon>Bacillati</taxon>
        <taxon>Actinomycetota</taxon>
        <taxon>Actinomycetes</taxon>
        <taxon>Mycobacteriales</taxon>
        <taxon>Nocardiaceae</taxon>
        <taxon>Rhodococcus</taxon>
    </lineage>
</organism>
<dbReference type="InterPro" id="IPR001932">
    <property type="entry name" value="PPM-type_phosphatase-like_dom"/>
</dbReference>
<dbReference type="AlphaFoldDB" id="A0A6P2CCM4"/>
<feature type="domain" description="PPM-type phosphatase" evidence="1">
    <location>
        <begin position="34"/>
        <end position="246"/>
    </location>
</feature>
<dbReference type="EMBL" id="QRCM01000001">
    <property type="protein sequence ID" value="TXG90082.1"/>
    <property type="molecule type" value="Genomic_DNA"/>
</dbReference>
<dbReference type="GO" id="GO:0004722">
    <property type="term" value="F:protein serine/threonine phosphatase activity"/>
    <property type="evidence" value="ECO:0007669"/>
    <property type="project" value="InterPro"/>
</dbReference>
<name>A0A6P2CCM4_9NOCA</name>
<dbReference type="CDD" id="cd00143">
    <property type="entry name" value="PP2Cc"/>
    <property type="match status" value="1"/>
</dbReference>
<evidence type="ECO:0000313" key="3">
    <source>
        <dbReference type="Proteomes" id="UP000471120"/>
    </source>
</evidence>
<dbReference type="SUPFAM" id="SSF81606">
    <property type="entry name" value="PP2C-like"/>
    <property type="match status" value="1"/>
</dbReference>
<reference evidence="2 3" key="1">
    <citation type="submission" date="2018-07" db="EMBL/GenBank/DDBJ databases">
        <title>Genome sequence of Rhodococcus rhodnii ATCC 35071 from Rhodnius prolixus.</title>
        <authorList>
            <person name="Patel V."/>
            <person name="Vogel K.J."/>
        </authorList>
    </citation>
    <scope>NUCLEOTIDE SEQUENCE [LARGE SCALE GENOMIC DNA]</scope>
    <source>
        <strain evidence="2 3">ATCC 35071</strain>
    </source>
</reference>
<dbReference type="Proteomes" id="UP000471120">
    <property type="component" value="Unassembled WGS sequence"/>
</dbReference>
<dbReference type="InterPro" id="IPR036457">
    <property type="entry name" value="PPM-type-like_dom_sf"/>
</dbReference>
<sequence length="248" mass="25581">MTDSVLTVVTDRGRVRDHNEDAIGIDGWVLYGEAAGVLELRLDASRPSTIAVCDGMGGHLAGEFASRMAAELLTTDLGLASSERASRDADTVRPLLAQRVQDVADDINAIGDTHEEMKGMGTTTAGVVVLGDGGLLAFNVGDSTVLRCADGRPTLLSVADVGFGGGLTQALGAIHVPLSVHTSVVDPVPGSAVVLCSDGLTDLVSAEVVAKALDDGRPDRDVARELVDLACELGGHDNITVAIVRFAE</sequence>
<evidence type="ECO:0000313" key="2">
    <source>
        <dbReference type="EMBL" id="TXG90082.1"/>
    </source>
</evidence>
<dbReference type="SMART" id="SM00331">
    <property type="entry name" value="PP2C_SIG"/>
    <property type="match status" value="1"/>
</dbReference>
<comment type="caution">
    <text evidence="2">The sequence shown here is derived from an EMBL/GenBank/DDBJ whole genome shotgun (WGS) entry which is preliminary data.</text>
</comment>
<gene>
    <name evidence="2" type="ORF">DW322_07475</name>
</gene>
<protein>
    <submittedName>
        <fullName evidence="2">Serine/threonine-protein phosphatase</fullName>
    </submittedName>
</protein>
<proteinExistence type="predicted"/>
<evidence type="ECO:0000259" key="1">
    <source>
        <dbReference type="PROSITE" id="PS51746"/>
    </source>
</evidence>
<dbReference type="InterPro" id="IPR015655">
    <property type="entry name" value="PP2C"/>
</dbReference>
<dbReference type="Pfam" id="PF13672">
    <property type="entry name" value="PP2C_2"/>
    <property type="match status" value="1"/>
</dbReference>
<dbReference type="SMART" id="SM00332">
    <property type="entry name" value="PP2Cc"/>
    <property type="match status" value="1"/>
</dbReference>
<dbReference type="PROSITE" id="PS51746">
    <property type="entry name" value="PPM_2"/>
    <property type="match status" value="1"/>
</dbReference>
<dbReference type="Gene3D" id="3.60.40.10">
    <property type="entry name" value="PPM-type phosphatase domain"/>
    <property type="match status" value="1"/>
</dbReference>
<accession>A0A6P2CCM4</accession>